<comment type="caution">
    <text evidence="3">The sequence shown here is derived from an EMBL/GenBank/DDBJ whole genome shotgun (WGS) entry which is preliminary data.</text>
</comment>
<dbReference type="SUPFAM" id="SSF54001">
    <property type="entry name" value="Cysteine proteinases"/>
    <property type="match status" value="1"/>
</dbReference>
<dbReference type="Pfam" id="PF04843">
    <property type="entry name" value="Herpes_teg_N"/>
    <property type="match status" value="1"/>
</dbReference>
<dbReference type="InterPro" id="IPR006928">
    <property type="entry name" value="Herpes_teg_USP"/>
</dbReference>
<reference evidence="3" key="1">
    <citation type="submission" date="2021-03" db="EMBL/GenBank/DDBJ databases">
        <authorList>
            <person name="Bekaert M."/>
        </authorList>
    </citation>
    <scope>NUCLEOTIDE SEQUENCE</scope>
</reference>
<protein>
    <recommendedName>
        <fullName evidence="2">Peptidase C76 domain-containing protein</fullName>
    </recommendedName>
</protein>
<dbReference type="AlphaFoldDB" id="A0A8S3T5Y0"/>
<dbReference type="InterPro" id="IPR011004">
    <property type="entry name" value="Trimer_LpxA-like_sf"/>
</dbReference>
<keyword evidence="4" id="KW-1185">Reference proteome</keyword>
<evidence type="ECO:0000313" key="3">
    <source>
        <dbReference type="EMBL" id="CAG2225829.1"/>
    </source>
</evidence>
<feature type="compositionally biased region" description="Basic residues" evidence="1">
    <location>
        <begin position="1"/>
        <end position="11"/>
    </location>
</feature>
<dbReference type="InterPro" id="IPR038765">
    <property type="entry name" value="Papain-like_cys_pep_sf"/>
</dbReference>
<name>A0A8S3T5Y0_MYTED</name>
<evidence type="ECO:0000313" key="4">
    <source>
        <dbReference type="Proteomes" id="UP000683360"/>
    </source>
</evidence>
<gene>
    <name evidence="3" type="ORF">MEDL_38948</name>
</gene>
<evidence type="ECO:0000259" key="2">
    <source>
        <dbReference type="Pfam" id="PF04843"/>
    </source>
</evidence>
<dbReference type="EMBL" id="CAJPWZ010001862">
    <property type="protein sequence ID" value="CAG2225829.1"/>
    <property type="molecule type" value="Genomic_DNA"/>
</dbReference>
<proteinExistence type="predicted"/>
<accession>A0A8S3T5Y0</accession>
<feature type="region of interest" description="Disordered" evidence="1">
    <location>
        <begin position="1"/>
        <end position="49"/>
    </location>
</feature>
<dbReference type="PANTHER" id="PTHR40552">
    <property type="entry name" value="AT05186P-RELATED"/>
    <property type="match status" value="1"/>
</dbReference>
<feature type="domain" description="Peptidase C76" evidence="2">
    <location>
        <begin position="409"/>
        <end position="478"/>
    </location>
</feature>
<evidence type="ECO:0000256" key="1">
    <source>
        <dbReference type="SAM" id="MobiDB-lite"/>
    </source>
</evidence>
<feature type="region of interest" description="Disordered" evidence="1">
    <location>
        <begin position="614"/>
        <end position="633"/>
    </location>
</feature>
<dbReference type="OrthoDB" id="8958638at2759"/>
<dbReference type="Gene3D" id="3.90.70.120">
    <property type="match status" value="1"/>
</dbReference>
<dbReference type="SUPFAM" id="SSF51161">
    <property type="entry name" value="Trimeric LpxA-like enzymes"/>
    <property type="match status" value="1"/>
</dbReference>
<feature type="compositionally biased region" description="Polar residues" evidence="1">
    <location>
        <begin position="31"/>
        <end position="49"/>
    </location>
</feature>
<dbReference type="PANTHER" id="PTHR40552:SF6">
    <property type="entry name" value="FI09606P-RELATED"/>
    <property type="match status" value="1"/>
</dbReference>
<sequence>MPKKSKKARSTRVKENKERQRKARQEKNNNLRDGQCNNQSNSKDQSNTSLNFQNIDQSVISQNCHDLDKSVISQNCLDLDQSIISQNCHDLDKSVISQNCLDLDKSVISQNCHDLDQSVISQNCHDLDKSVISQNCLDLDQSIISQNCNDLDQSVISQNCLDLDQSIISQNCNDLNQSVISQNCHDLDQSVISQNCHDLDQSVISQKCHDFDVNERIILENEIENILENEIENILENRIEHLYENETEKLVQSVSSTNYQYKRNKYDDNIYQNKSDIQNQTEKLDQNQVEKLDKKQIEKLNKNQNKKIVQNQPEKLDQNQIEKQDENRIVKKKYEHFIEQLDLKHNYPYIETESEIVLMNKVQLEQYQSKINNNTSIKAQCNNKINTAMVKDCVKVSRPGIRNTFVQGSFHQGDLRFGLNSGKQCVANCCSALAFSKLKDLTYWDQKYLDKVLIYGNDLYSRVSGNNHHLLISDLPPILDISGKLMQLSLKESISAVIDTSESIDFSEFGNSLPLDQALQESLVDYDACFICAYDTSFLALKHGVDLFLFDSHARNEFGLKHSNGKSLLLKLSSLDHLYQYCCNMVSGASQNQWFEVTGVSISIVGEPVVYNNGDKSPENHKEMNNTNYSNIGNYETMNTSDYELPEIVEVENKKGQPLQKFTKK</sequence>
<dbReference type="Proteomes" id="UP000683360">
    <property type="component" value="Unassembled WGS sequence"/>
</dbReference>
<organism evidence="3 4">
    <name type="scientific">Mytilus edulis</name>
    <name type="common">Blue mussel</name>
    <dbReference type="NCBI Taxonomy" id="6550"/>
    <lineage>
        <taxon>Eukaryota</taxon>
        <taxon>Metazoa</taxon>
        <taxon>Spiralia</taxon>
        <taxon>Lophotrochozoa</taxon>
        <taxon>Mollusca</taxon>
        <taxon>Bivalvia</taxon>
        <taxon>Autobranchia</taxon>
        <taxon>Pteriomorphia</taxon>
        <taxon>Mytilida</taxon>
        <taxon>Mytiloidea</taxon>
        <taxon>Mytilidae</taxon>
        <taxon>Mytilinae</taxon>
        <taxon>Mytilus</taxon>
    </lineage>
</organism>
<feature type="compositionally biased region" description="Basic and acidic residues" evidence="1">
    <location>
        <begin position="12"/>
        <end position="30"/>
    </location>
</feature>